<dbReference type="EMBL" id="SMDC01000013">
    <property type="protein sequence ID" value="TCW34063.1"/>
    <property type="molecule type" value="Genomic_DNA"/>
</dbReference>
<comment type="pathway">
    <text evidence="3 19">Cofactor biosynthesis; adenosylcobalamin biosynthesis; adenosylcobalamin from cob(II)yrinate a,c-diamide: step 7/7.</text>
</comment>
<evidence type="ECO:0000256" key="4">
    <source>
        <dbReference type="ARBA" id="ARBA00010561"/>
    </source>
</evidence>
<dbReference type="Proteomes" id="UP000295247">
    <property type="component" value="Unassembled WGS sequence"/>
</dbReference>
<evidence type="ECO:0000256" key="1">
    <source>
        <dbReference type="ARBA" id="ARBA00001946"/>
    </source>
</evidence>
<dbReference type="PANTHER" id="PTHR34148:SF1">
    <property type="entry name" value="ADENOSYLCOBINAMIDE-GDP RIBAZOLETRANSFERASE"/>
    <property type="match status" value="1"/>
</dbReference>
<evidence type="ECO:0000256" key="17">
    <source>
        <dbReference type="ARBA" id="ARBA00048623"/>
    </source>
</evidence>
<sequence>MSHLVPFYAAGRLLTRLPFPDPGVVDPVDQGRSVAWYPVVGLVLGALLALAALAAQHTDPLLGAALLLAFWTWSTGGLHCDGLADSADAWIGGLGDRARTLEIMKDPRSGPMAVAVLGLALLLKWSALQLLLDVEAAWLLLWVPLLARAVLPPLMLTTAYARAQGIVSDQVAHLGRTWAWTASGAAFLGCVLVLGGLGLVLAGCALAVLWLARRAMRARLGGFTGDTAGALVELTEIALVVLAALLLGG</sequence>
<dbReference type="UniPathway" id="UPA00148">
    <property type="reaction ID" value="UER00238"/>
</dbReference>
<comment type="subcellular location">
    <subcellularLocation>
        <location evidence="2 19">Cell membrane</location>
        <topology evidence="2 19">Multi-pass membrane protein</topology>
    </subcellularLocation>
</comment>
<keyword evidence="7 19" id="KW-1003">Cell membrane</keyword>
<evidence type="ECO:0000256" key="12">
    <source>
        <dbReference type="ARBA" id="ARBA00022989"/>
    </source>
</evidence>
<reference evidence="20 22" key="1">
    <citation type="submission" date="2016-02" db="EMBL/GenBank/DDBJ databases">
        <title>Genome sequence of Marichromatium gracile YL-28, a purple sulfur bacterium.</title>
        <authorList>
            <person name="Zhao C."/>
            <person name="Hong X."/>
            <person name="Chen S."/>
            <person name="Yang S."/>
        </authorList>
    </citation>
    <scope>NUCLEOTIDE SEQUENCE [LARGE SCALE GENOMIC DNA]</scope>
    <source>
        <strain evidence="20 22">YL28</strain>
    </source>
</reference>
<dbReference type="NCBIfam" id="NF001278">
    <property type="entry name" value="PRK00235.1-5"/>
    <property type="match status" value="1"/>
</dbReference>
<keyword evidence="9 19" id="KW-0808">Transferase</keyword>
<comment type="caution">
    <text evidence="21">The sequence shown here is derived from an EMBL/GenBank/DDBJ whole genome shotgun (WGS) entry which is preliminary data.</text>
</comment>
<comment type="cofactor">
    <cofactor evidence="1 19">
        <name>Mg(2+)</name>
        <dbReference type="ChEBI" id="CHEBI:18420"/>
    </cofactor>
</comment>
<dbReference type="GO" id="GO:0009236">
    <property type="term" value="P:cobalamin biosynthetic process"/>
    <property type="evidence" value="ECO:0007669"/>
    <property type="project" value="UniProtKB-UniRule"/>
</dbReference>
<feature type="transmembrane region" description="Helical" evidence="19">
    <location>
        <begin position="139"/>
        <end position="160"/>
    </location>
</feature>
<comment type="catalytic activity">
    <reaction evidence="18 19">
        <text>alpha-ribazole 5'-phosphate + adenosylcob(III)inamide-GDP = adenosylcob(III)alamin 5'-phosphate + GMP + H(+)</text>
        <dbReference type="Rhea" id="RHEA:23560"/>
        <dbReference type="ChEBI" id="CHEBI:15378"/>
        <dbReference type="ChEBI" id="CHEBI:57918"/>
        <dbReference type="ChEBI" id="CHEBI:58115"/>
        <dbReference type="ChEBI" id="CHEBI:60487"/>
        <dbReference type="ChEBI" id="CHEBI:60493"/>
        <dbReference type="EC" id="2.7.8.26"/>
    </reaction>
</comment>
<evidence type="ECO:0000256" key="18">
    <source>
        <dbReference type="ARBA" id="ARBA00049504"/>
    </source>
</evidence>
<protein>
    <recommendedName>
        <fullName evidence="6 19">Adenosylcobinamide-GDP ribazoletransferase</fullName>
        <ecNumber evidence="5 19">2.7.8.26</ecNumber>
    </recommendedName>
    <alternativeName>
        <fullName evidence="16 19">Cobalamin synthase</fullName>
    </alternativeName>
    <alternativeName>
        <fullName evidence="15 19">Cobalamin-5'-phosphate synthase</fullName>
    </alternativeName>
</protein>
<dbReference type="EMBL" id="LSYU01000077">
    <property type="protein sequence ID" value="KXX63755.1"/>
    <property type="molecule type" value="Genomic_DNA"/>
</dbReference>
<evidence type="ECO:0000256" key="15">
    <source>
        <dbReference type="ARBA" id="ARBA00032605"/>
    </source>
</evidence>
<keyword evidence="22" id="KW-1185">Reference proteome</keyword>
<keyword evidence="12 19" id="KW-1133">Transmembrane helix</keyword>
<evidence type="ECO:0000256" key="14">
    <source>
        <dbReference type="ARBA" id="ARBA00025228"/>
    </source>
</evidence>
<comment type="function">
    <text evidence="14 19">Joins adenosylcobinamide-GDP and alpha-ribazole to generate adenosylcobalamin (Ado-cobalamin). Also synthesizes adenosylcobalamin 5'-phosphate from adenosylcobinamide-GDP and alpha-ribazole 5'-phosphate.</text>
</comment>
<evidence type="ECO:0000256" key="2">
    <source>
        <dbReference type="ARBA" id="ARBA00004651"/>
    </source>
</evidence>
<dbReference type="GO" id="GO:0008818">
    <property type="term" value="F:cobalamin 5'-phosphate synthase activity"/>
    <property type="evidence" value="ECO:0007669"/>
    <property type="project" value="UniProtKB-UniRule"/>
</dbReference>
<keyword evidence="10 19" id="KW-0812">Transmembrane</keyword>
<organism evidence="21 23">
    <name type="scientific">Marichromatium gracile</name>
    <name type="common">Chromatium gracile</name>
    <dbReference type="NCBI Taxonomy" id="1048"/>
    <lineage>
        <taxon>Bacteria</taxon>
        <taxon>Pseudomonadati</taxon>
        <taxon>Pseudomonadota</taxon>
        <taxon>Gammaproteobacteria</taxon>
        <taxon>Chromatiales</taxon>
        <taxon>Chromatiaceae</taxon>
        <taxon>Marichromatium</taxon>
    </lineage>
</organism>
<evidence type="ECO:0000256" key="8">
    <source>
        <dbReference type="ARBA" id="ARBA00022573"/>
    </source>
</evidence>
<reference evidence="21 23" key="2">
    <citation type="submission" date="2019-03" db="EMBL/GenBank/DDBJ databases">
        <title>Genomic Encyclopedia of Type Strains, Phase IV (KMG-IV): sequencing the most valuable type-strain genomes for metagenomic binning, comparative biology and taxonomic classification.</title>
        <authorList>
            <person name="Goeker M."/>
        </authorList>
    </citation>
    <scope>NUCLEOTIDE SEQUENCE [LARGE SCALE GENOMIC DNA]</scope>
    <source>
        <strain evidence="21 23">DSM 203</strain>
    </source>
</reference>
<dbReference type="Pfam" id="PF02654">
    <property type="entry name" value="CobS"/>
    <property type="match status" value="1"/>
</dbReference>
<gene>
    <name evidence="19" type="primary">cobS</name>
    <name evidence="20" type="ORF">AY586_03510</name>
    <name evidence="21" type="ORF">EDC29_11347</name>
</gene>
<feature type="transmembrane region" description="Helical" evidence="19">
    <location>
        <begin position="61"/>
        <end position="78"/>
    </location>
</feature>
<name>A0A4R4A5N0_MARGR</name>
<evidence type="ECO:0000256" key="6">
    <source>
        <dbReference type="ARBA" id="ARBA00015850"/>
    </source>
</evidence>
<dbReference type="PANTHER" id="PTHR34148">
    <property type="entry name" value="ADENOSYLCOBINAMIDE-GDP RIBAZOLETRANSFERASE"/>
    <property type="match status" value="1"/>
</dbReference>
<comment type="catalytic activity">
    <reaction evidence="17 19">
        <text>alpha-ribazole + adenosylcob(III)inamide-GDP = adenosylcob(III)alamin + GMP + H(+)</text>
        <dbReference type="Rhea" id="RHEA:16049"/>
        <dbReference type="ChEBI" id="CHEBI:10329"/>
        <dbReference type="ChEBI" id="CHEBI:15378"/>
        <dbReference type="ChEBI" id="CHEBI:18408"/>
        <dbReference type="ChEBI" id="CHEBI:58115"/>
        <dbReference type="ChEBI" id="CHEBI:60487"/>
        <dbReference type="EC" id="2.7.8.26"/>
    </reaction>
</comment>
<evidence type="ECO:0000256" key="10">
    <source>
        <dbReference type="ARBA" id="ARBA00022692"/>
    </source>
</evidence>
<evidence type="ECO:0000256" key="16">
    <source>
        <dbReference type="ARBA" id="ARBA00032853"/>
    </source>
</evidence>
<evidence type="ECO:0000256" key="13">
    <source>
        <dbReference type="ARBA" id="ARBA00023136"/>
    </source>
</evidence>
<dbReference type="Proteomes" id="UP000075766">
    <property type="component" value="Unassembled WGS sequence"/>
</dbReference>
<comment type="similarity">
    <text evidence="4 19">Belongs to the CobS family.</text>
</comment>
<dbReference type="InterPro" id="IPR003805">
    <property type="entry name" value="CobS"/>
</dbReference>
<evidence type="ECO:0000256" key="19">
    <source>
        <dbReference type="HAMAP-Rule" id="MF_00719"/>
    </source>
</evidence>
<dbReference type="AlphaFoldDB" id="A0A4R4A5N0"/>
<accession>A0A4R4A5N0</accession>
<feature type="transmembrane region" description="Helical" evidence="19">
    <location>
        <begin position="112"/>
        <end position="132"/>
    </location>
</feature>
<keyword evidence="13 19" id="KW-0472">Membrane</keyword>
<evidence type="ECO:0000313" key="21">
    <source>
        <dbReference type="EMBL" id="TCW34063.1"/>
    </source>
</evidence>
<dbReference type="EC" id="2.7.8.26" evidence="5 19"/>
<evidence type="ECO:0000256" key="3">
    <source>
        <dbReference type="ARBA" id="ARBA00004663"/>
    </source>
</evidence>
<dbReference type="GO" id="GO:0051073">
    <property type="term" value="F:adenosylcobinamide-GDP ribazoletransferase activity"/>
    <property type="evidence" value="ECO:0007669"/>
    <property type="project" value="UniProtKB-UniRule"/>
</dbReference>
<feature type="transmembrane region" description="Helical" evidence="19">
    <location>
        <begin position="180"/>
        <end position="211"/>
    </location>
</feature>
<keyword evidence="11 19" id="KW-0460">Magnesium</keyword>
<keyword evidence="8 19" id="KW-0169">Cobalamin biosynthesis</keyword>
<evidence type="ECO:0000313" key="23">
    <source>
        <dbReference type="Proteomes" id="UP000295247"/>
    </source>
</evidence>
<evidence type="ECO:0000256" key="11">
    <source>
        <dbReference type="ARBA" id="ARBA00022842"/>
    </source>
</evidence>
<evidence type="ECO:0000313" key="20">
    <source>
        <dbReference type="EMBL" id="KXX63755.1"/>
    </source>
</evidence>
<evidence type="ECO:0000313" key="22">
    <source>
        <dbReference type="Proteomes" id="UP000075766"/>
    </source>
</evidence>
<evidence type="ECO:0000256" key="5">
    <source>
        <dbReference type="ARBA" id="ARBA00013200"/>
    </source>
</evidence>
<dbReference type="HAMAP" id="MF_00719">
    <property type="entry name" value="CobS"/>
    <property type="match status" value="1"/>
</dbReference>
<proteinExistence type="inferred from homology"/>
<dbReference type="RefSeq" id="WP_062276559.1">
    <property type="nucleotide sequence ID" value="NZ_LSYU01000077.1"/>
</dbReference>
<feature type="transmembrane region" description="Helical" evidence="19">
    <location>
        <begin position="35"/>
        <end position="54"/>
    </location>
</feature>
<dbReference type="GO" id="GO:0005886">
    <property type="term" value="C:plasma membrane"/>
    <property type="evidence" value="ECO:0007669"/>
    <property type="project" value="UniProtKB-SubCell"/>
</dbReference>
<evidence type="ECO:0000256" key="7">
    <source>
        <dbReference type="ARBA" id="ARBA00022475"/>
    </source>
</evidence>
<evidence type="ECO:0000256" key="9">
    <source>
        <dbReference type="ARBA" id="ARBA00022679"/>
    </source>
</evidence>